<dbReference type="Gramene" id="CDP08461">
    <property type="protein sequence ID" value="CDP08461"/>
    <property type="gene ID" value="GSCOC_T00027367001"/>
</dbReference>
<evidence type="ECO:0000313" key="1">
    <source>
        <dbReference type="EMBL" id="CDP08461.1"/>
    </source>
</evidence>
<reference evidence="2" key="1">
    <citation type="journal article" date="2014" name="Science">
        <title>The coffee genome provides insight into the convergent evolution of caffeine biosynthesis.</title>
        <authorList>
            <person name="Denoeud F."/>
            <person name="Carretero-Paulet L."/>
            <person name="Dereeper A."/>
            <person name="Droc G."/>
            <person name="Guyot R."/>
            <person name="Pietrella M."/>
            <person name="Zheng C."/>
            <person name="Alberti A."/>
            <person name="Anthony F."/>
            <person name="Aprea G."/>
            <person name="Aury J.M."/>
            <person name="Bento P."/>
            <person name="Bernard M."/>
            <person name="Bocs S."/>
            <person name="Campa C."/>
            <person name="Cenci A."/>
            <person name="Combes M.C."/>
            <person name="Crouzillat D."/>
            <person name="Da Silva C."/>
            <person name="Daddiego L."/>
            <person name="De Bellis F."/>
            <person name="Dussert S."/>
            <person name="Garsmeur O."/>
            <person name="Gayraud T."/>
            <person name="Guignon V."/>
            <person name="Jahn K."/>
            <person name="Jamilloux V."/>
            <person name="Joet T."/>
            <person name="Labadie K."/>
            <person name="Lan T."/>
            <person name="Leclercq J."/>
            <person name="Lepelley M."/>
            <person name="Leroy T."/>
            <person name="Li L.T."/>
            <person name="Librado P."/>
            <person name="Lopez L."/>
            <person name="Munoz A."/>
            <person name="Noel B."/>
            <person name="Pallavicini A."/>
            <person name="Perrotta G."/>
            <person name="Poncet V."/>
            <person name="Pot D."/>
            <person name="Priyono X."/>
            <person name="Rigoreau M."/>
            <person name="Rouard M."/>
            <person name="Rozas J."/>
            <person name="Tranchant-Dubreuil C."/>
            <person name="VanBuren R."/>
            <person name="Zhang Q."/>
            <person name="Andrade A.C."/>
            <person name="Argout X."/>
            <person name="Bertrand B."/>
            <person name="de Kochko A."/>
            <person name="Graziosi G."/>
            <person name="Henry R.J."/>
            <person name="Jayarama X."/>
            <person name="Ming R."/>
            <person name="Nagai C."/>
            <person name="Rounsley S."/>
            <person name="Sankoff D."/>
            <person name="Giuliano G."/>
            <person name="Albert V.A."/>
            <person name="Wincker P."/>
            <person name="Lashermes P."/>
        </authorList>
    </citation>
    <scope>NUCLEOTIDE SEQUENCE [LARGE SCALE GENOMIC DNA]</scope>
    <source>
        <strain evidence="2">cv. DH200-94</strain>
    </source>
</reference>
<accession>A0A068UIZ9</accession>
<dbReference type="AlphaFoldDB" id="A0A068UIZ9"/>
<dbReference type="Proteomes" id="UP000295252">
    <property type="component" value="Chromosome I"/>
</dbReference>
<dbReference type="EMBL" id="HG739117">
    <property type="protein sequence ID" value="CDP08461.1"/>
    <property type="molecule type" value="Genomic_DNA"/>
</dbReference>
<protein>
    <submittedName>
        <fullName evidence="1">Uncharacterized protein</fullName>
    </submittedName>
</protein>
<evidence type="ECO:0000313" key="2">
    <source>
        <dbReference type="Proteomes" id="UP000295252"/>
    </source>
</evidence>
<organism evidence="1 2">
    <name type="scientific">Coffea canephora</name>
    <name type="common">Robusta coffee</name>
    <dbReference type="NCBI Taxonomy" id="49390"/>
    <lineage>
        <taxon>Eukaryota</taxon>
        <taxon>Viridiplantae</taxon>
        <taxon>Streptophyta</taxon>
        <taxon>Embryophyta</taxon>
        <taxon>Tracheophyta</taxon>
        <taxon>Spermatophyta</taxon>
        <taxon>Magnoliopsida</taxon>
        <taxon>eudicotyledons</taxon>
        <taxon>Gunneridae</taxon>
        <taxon>Pentapetalae</taxon>
        <taxon>asterids</taxon>
        <taxon>lamiids</taxon>
        <taxon>Gentianales</taxon>
        <taxon>Rubiaceae</taxon>
        <taxon>Ixoroideae</taxon>
        <taxon>Gardenieae complex</taxon>
        <taxon>Bertiereae - Coffeeae clade</taxon>
        <taxon>Coffeeae</taxon>
        <taxon>Coffea</taxon>
    </lineage>
</organism>
<dbReference type="InParanoid" id="A0A068UIZ9"/>
<sequence length="61" mass="6831">MRLGPRTVARALGRGTPGGQEIVDLYLPELGVNRPHRTTAIVASRRHVSFELVDLVRRGRR</sequence>
<name>A0A068UIZ9_COFCA</name>
<proteinExistence type="predicted"/>
<keyword evidence="2" id="KW-1185">Reference proteome</keyword>
<gene>
    <name evidence="1" type="ORF">GSCOC_T00027367001</name>
</gene>